<accession>A0AAW0BJC0</accession>
<proteinExistence type="predicted"/>
<name>A0AAW0BJC0_9AGAR</name>
<dbReference type="InterPro" id="IPR027417">
    <property type="entry name" value="P-loop_NTPase"/>
</dbReference>
<sequence length="307" mass="34829">MDAVLDIRSKLSHFRILILGRANAGKTTILKKVCNSVEDPEIFNLRGKKIDPSIVQESAERGLHNIENQMIFKSNPQFIFHDSRGFESGSAEEIDGVKSFIIERAQKNTLADQLHAIWYCLPTDTGRPLLAADEEFFENDIARKGKPFLLILPLVAIFTKFDGLLTEAFNRLRTTGLSIKDARNRQASRAGELLETNFLEPLKSKQYPPAGYVQLDDMRKETSTCHELIETTANTIDDKALQLLFVSVQQSNIDLCVRWAVSNAFRSDTAYTAFQIVDMTLRWFPHVWTSDEVNVSNHFTLTIVQAY</sequence>
<dbReference type="EMBL" id="JAWWNJ010000032">
    <property type="protein sequence ID" value="KAK7026313.1"/>
    <property type="molecule type" value="Genomic_DNA"/>
</dbReference>
<dbReference type="Proteomes" id="UP001362999">
    <property type="component" value="Unassembled WGS sequence"/>
</dbReference>
<dbReference type="SUPFAM" id="SSF52540">
    <property type="entry name" value="P-loop containing nucleoside triphosphate hydrolases"/>
    <property type="match status" value="1"/>
</dbReference>
<organism evidence="1 2">
    <name type="scientific">Favolaschia claudopus</name>
    <dbReference type="NCBI Taxonomy" id="2862362"/>
    <lineage>
        <taxon>Eukaryota</taxon>
        <taxon>Fungi</taxon>
        <taxon>Dikarya</taxon>
        <taxon>Basidiomycota</taxon>
        <taxon>Agaricomycotina</taxon>
        <taxon>Agaricomycetes</taxon>
        <taxon>Agaricomycetidae</taxon>
        <taxon>Agaricales</taxon>
        <taxon>Marasmiineae</taxon>
        <taxon>Mycenaceae</taxon>
        <taxon>Favolaschia</taxon>
    </lineage>
</organism>
<reference evidence="1 2" key="1">
    <citation type="journal article" date="2024" name="J Genomics">
        <title>Draft genome sequencing and assembly of Favolaschia claudopus CIRM-BRFM 2984 isolated from oak limbs.</title>
        <authorList>
            <person name="Navarro D."/>
            <person name="Drula E."/>
            <person name="Chaduli D."/>
            <person name="Cazenave R."/>
            <person name="Ahrendt S."/>
            <person name="Wang J."/>
            <person name="Lipzen A."/>
            <person name="Daum C."/>
            <person name="Barry K."/>
            <person name="Grigoriev I.V."/>
            <person name="Favel A."/>
            <person name="Rosso M.N."/>
            <person name="Martin F."/>
        </authorList>
    </citation>
    <scope>NUCLEOTIDE SEQUENCE [LARGE SCALE GENOMIC DNA]</scope>
    <source>
        <strain evidence="1 2">CIRM-BRFM 2984</strain>
    </source>
</reference>
<evidence type="ECO:0000313" key="2">
    <source>
        <dbReference type="Proteomes" id="UP001362999"/>
    </source>
</evidence>
<protein>
    <submittedName>
        <fullName evidence="1">GTP-binding protein</fullName>
    </submittedName>
</protein>
<evidence type="ECO:0000313" key="1">
    <source>
        <dbReference type="EMBL" id="KAK7026313.1"/>
    </source>
</evidence>
<comment type="caution">
    <text evidence="1">The sequence shown here is derived from an EMBL/GenBank/DDBJ whole genome shotgun (WGS) entry which is preliminary data.</text>
</comment>
<keyword evidence="2" id="KW-1185">Reference proteome</keyword>
<dbReference type="Gene3D" id="3.40.50.300">
    <property type="entry name" value="P-loop containing nucleotide triphosphate hydrolases"/>
    <property type="match status" value="1"/>
</dbReference>
<gene>
    <name evidence="1" type="ORF">R3P38DRAFT_3530223</name>
</gene>
<dbReference type="AlphaFoldDB" id="A0AAW0BJC0"/>